<feature type="domain" description="Bacterial bifunctional deaminase-reductase C-terminal" evidence="1">
    <location>
        <begin position="5"/>
        <end position="182"/>
    </location>
</feature>
<reference evidence="2 3" key="1">
    <citation type="submission" date="2016-01" db="EMBL/GenBank/DDBJ databases">
        <title>Janibacter melonis strain CD11_4 genome sequencing and assembly.</title>
        <authorList>
            <person name="Nair G.R."/>
            <person name="Kaur G."/>
            <person name="Chander A.M."/>
            <person name="Mayilraj S."/>
        </authorList>
    </citation>
    <scope>NUCLEOTIDE SEQUENCE [LARGE SCALE GENOMIC DNA]</scope>
    <source>
        <strain evidence="2 3">CD11-4</strain>
    </source>
</reference>
<dbReference type="InterPro" id="IPR050765">
    <property type="entry name" value="Riboflavin_Biosynth_HTPR"/>
</dbReference>
<dbReference type="GO" id="GO:0008703">
    <property type="term" value="F:5-amino-6-(5-phosphoribosylamino)uracil reductase activity"/>
    <property type="evidence" value="ECO:0007669"/>
    <property type="project" value="InterPro"/>
</dbReference>
<dbReference type="PANTHER" id="PTHR38011:SF11">
    <property type="entry name" value="2,5-DIAMINO-6-RIBOSYLAMINO-4(3H)-PYRIMIDINONE 5'-PHOSPHATE REDUCTASE"/>
    <property type="match status" value="1"/>
</dbReference>
<evidence type="ECO:0000313" key="3">
    <source>
        <dbReference type="Proteomes" id="UP000076976"/>
    </source>
</evidence>
<evidence type="ECO:0000313" key="2">
    <source>
        <dbReference type="EMBL" id="OAB86715.1"/>
    </source>
</evidence>
<sequence>MRDLVYYVATSLDGFVAGPRGEVDDFALDPRLLAELFERYPETCPAHLRGPLGVTGDARRFDTVVMGARTHQPALDAGLTSAYPHLDQHVVTHRELPDDPSVTRVEGDVVAHVTALRSAPGRDIWLCGGGDLAGQLVDLVDELQLKVNPVLLGEGVPLARLGYAGRAWRLADVERLPGDVVLLTYRRRDEGTS</sequence>
<comment type="caution">
    <text evidence="2">The sequence shown here is derived from an EMBL/GenBank/DDBJ whole genome shotgun (WGS) entry which is preliminary data.</text>
</comment>
<proteinExistence type="predicted"/>
<name>A0A176QAK5_9MICO</name>
<dbReference type="Proteomes" id="UP000076976">
    <property type="component" value="Unassembled WGS sequence"/>
</dbReference>
<dbReference type="PANTHER" id="PTHR38011">
    <property type="entry name" value="DIHYDROFOLATE REDUCTASE FAMILY PROTEIN (AFU_ORTHOLOGUE AFUA_8G06820)"/>
    <property type="match status" value="1"/>
</dbReference>
<dbReference type="Pfam" id="PF01872">
    <property type="entry name" value="RibD_C"/>
    <property type="match status" value="1"/>
</dbReference>
<keyword evidence="3" id="KW-1185">Reference proteome</keyword>
<dbReference type="EMBL" id="LQZG01000003">
    <property type="protein sequence ID" value="OAB86715.1"/>
    <property type="molecule type" value="Genomic_DNA"/>
</dbReference>
<dbReference type="RefSeq" id="WP_068274720.1">
    <property type="nucleotide sequence ID" value="NZ_LQZG01000003.1"/>
</dbReference>
<dbReference type="GO" id="GO:0009231">
    <property type="term" value="P:riboflavin biosynthetic process"/>
    <property type="evidence" value="ECO:0007669"/>
    <property type="project" value="InterPro"/>
</dbReference>
<dbReference type="STRING" id="262209.AWH69_09675"/>
<dbReference type="Gene3D" id="3.40.430.10">
    <property type="entry name" value="Dihydrofolate Reductase, subunit A"/>
    <property type="match status" value="1"/>
</dbReference>
<evidence type="ECO:0000259" key="1">
    <source>
        <dbReference type="Pfam" id="PF01872"/>
    </source>
</evidence>
<organism evidence="2 3">
    <name type="scientific">Janibacter melonis</name>
    <dbReference type="NCBI Taxonomy" id="262209"/>
    <lineage>
        <taxon>Bacteria</taxon>
        <taxon>Bacillati</taxon>
        <taxon>Actinomycetota</taxon>
        <taxon>Actinomycetes</taxon>
        <taxon>Micrococcales</taxon>
        <taxon>Intrasporangiaceae</taxon>
        <taxon>Janibacter</taxon>
    </lineage>
</organism>
<dbReference type="SUPFAM" id="SSF53597">
    <property type="entry name" value="Dihydrofolate reductase-like"/>
    <property type="match status" value="1"/>
</dbReference>
<dbReference type="InterPro" id="IPR024072">
    <property type="entry name" value="DHFR-like_dom_sf"/>
</dbReference>
<accession>A0A176QAK5</accession>
<dbReference type="InterPro" id="IPR002734">
    <property type="entry name" value="RibDG_C"/>
</dbReference>
<gene>
    <name evidence="2" type="ORF">AWH69_09675</name>
</gene>
<protein>
    <submittedName>
        <fullName evidence="2">Deaminase</fullName>
    </submittedName>
</protein>
<dbReference type="AlphaFoldDB" id="A0A176QAK5"/>